<organism evidence="1">
    <name type="scientific">marine sediment metagenome</name>
    <dbReference type="NCBI Taxonomy" id="412755"/>
    <lineage>
        <taxon>unclassified sequences</taxon>
        <taxon>metagenomes</taxon>
        <taxon>ecological metagenomes</taxon>
    </lineage>
</organism>
<comment type="caution">
    <text evidence="1">The sequence shown here is derived from an EMBL/GenBank/DDBJ whole genome shotgun (WGS) entry which is preliminary data.</text>
</comment>
<sequence>MSEKYKHKERFPELKKWVDLDTKNRIDKRTQQIILHIEDNCTVSQWHDIYDYLKERLGKEKEEK</sequence>
<proteinExistence type="predicted"/>
<name>X0VMM7_9ZZZZ</name>
<accession>X0VMM7</accession>
<dbReference type="AlphaFoldDB" id="X0VMM7"/>
<reference evidence="1" key="1">
    <citation type="journal article" date="2014" name="Front. Microbiol.">
        <title>High frequency of phylogenetically diverse reductive dehalogenase-homologous genes in deep subseafloor sedimentary metagenomes.</title>
        <authorList>
            <person name="Kawai M."/>
            <person name="Futagami T."/>
            <person name="Toyoda A."/>
            <person name="Takaki Y."/>
            <person name="Nishi S."/>
            <person name="Hori S."/>
            <person name="Arai W."/>
            <person name="Tsubouchi T."/>
            <person name="Morono Y."/>
            <person name="Uchiyama I."/>
            <person name="Ito T."/>
            <person name="Fujiyama A."/>
            <person name="Inagaki F."/>
            <person name="Takami H."/>
        </authorList>
    </citation>
    <scope>NUCLEOTIDE SEQUENCE</scope>
    <source>
        <strain evidence="1">Expedition CK06-06</strain>
    </source>
</reference>
<dbReference type="EMBL" id="BARS01021114">
    <property type="protein sequence ID" value="GAG13733.1"/>
    <property type="molecule type" value="Genomic_DNA"/>
</dbReference>
<protein>
    <submittedName>
        <fullName evidence="1">Uncharacterized protein</fullName>
    </submittedName>
</protein>
<gene>
    <name evidence="1" type="ORF">S01H1_33962</name>
</gene>
<evidence type="ECO:0000313" key="1">
    <source>
        <dbReference type="EMBL" id="GAG13733.1"/>
    </source>
</evidence>